<feature type="region of interest" description="Disordered" evidence="4">
    <location>
        <begin position="75"/>
        <end position="95"/>
    </location>
</feature>
<dbReference type="SUPFAM" id="SSF48403">
    <property type="entry name" value="Ankyrin repeat"/>
    <property type="match status" value="2"/>
</dbReference>
<accession>A0A6A5QZA0</accession>
<keyword evidence="6" id="KW-1185">Reference proteome</keyword>
<evidence type="ECO:0000313" key="5">
    <source>
        <dbReference type="EMBL" id="KAF1920168.1"/>
    </source>
</evidence>
<evidence type="ECO:0000256" key="4">
    <source>
        <dbReference type="SAM" id="MobiDB-lite"/>
    </source>
</evidence>
<evidence type="ECO:0000313" key="6">
    <source>
        <dbReference type="Proteomes" id="UP000800096"/>
    </source>
</evidence>
<dbReference type="PANTHER" id="PTHR24198">
    <property type="entry name" value="ANKYRIN REPEAT AND PROTEIN KINASE DOMAIN-CONTAINING PROTEIN"/>
    <property type="match status" value="1"/>
</dbReference>
<dbReference type="PROSITE" id="PS50297">
    <property type="entry name" value="ANK_REP_REGION"/>
    <property type="match status" value="3"/>
</dbReference>
<dbReference type="InterPro" id="IPR002110">
    <property type="entry name" value="Ankyrin_rpt"/>
</dbReference>
<reference evidence="5" key="1">
    <citation type="journal article" date="2020" name="Stud. Mycol.">
        <title>101 Dothideomycetes genomes: a test case for predicting lifestyles and emergence of pathogens.</title>
        <authorList>
            <person name="Haridas S."/>
            <person name="Albert R."/>
            <person name="Binder M."/>
            <person name="Bloem J."/>
            <person name="Labutti K."/>
            <person name="Salamov A."/>
            <person name="Andreopoulos B."/>
            <person name="Baker S."/>
            <person name="Barry K."/>
            <person name="Bills G."/>
            <person name="Bluhm B."/>
            <person name="Cannon C."/>
            <person name="Castanera R."/>
            <person name="Culley D."/>
            <person name="Daum C."/>
            <person name="Ezra D."/>
            <person name="Gonzalez J."/>
            <person name="Henrissat B."/>
            <person name="Kuo A."/>
            <person name="Liang C."/>
            <person name="Lipzen A."/>
            <person name="Lutzoni F."/>
            <person name="Magnuson J."/>
            <person name="Mondo S."/>
            <person name="Nolan M."/>
            <person name="Ohm R."/>
            <person name="Pangilinan J."/>
            <person name="Park H.-J."/>
            <person name="Ramirez L."/>
            <person name="Alfaro M."/>
            <person name="Sun H."/>
            <person name="Tritt A."/>
            <person name="Yoshinaga Y."/>
            <person name="Zwiers L.-H."/>
            <person name="Turgeon B."/>
            <person name="Goodwin S."/>
            <person name="Spatafora J."/>
            <person name="Crous P."/>
            <person name="Grigoriev I."/>
        </authorList>
    </citation>
    <scope>NUCLEOTIDE SEQUENCE</scope>
    <source>
        <strain evidence="5">HMLAC05119</strain>
    </source>
</reference>
<proteinExistence type="predicted"/>
<evidence type="ECO:0000256" key="2">
    <source>
        <dbReference type="ARBA" id="ARBA00023043"/>
    </source>
</evidence>
<sequence length="785" mass="86077">MRTTLKRSRDALKVSSAMFRWTIGEARADASMGIGYAGLIAALERLNPTKANSMPSLYPPPTAELPPIPPLKTNHTDSHLAPGHRSLDRPSLNEMRHQSEDVLSYHSDAQRQMLHEAHLRQQDEANLSHGIVELQKNWRAPSVHSSGSGTHSTRDTMFNSSNNRYHGEPIYEDVMSLESARSRTFMEDRFHDLSVHERYLQESQQRSRIDSPTTSGHWHPRQLSTSKPSGGKAALITAVEQRKHRVLEQLLEGGARADAPMEAAMLQIAAHNRDTESIVLLLRYGSDANCADREGFTPLLTITQKQCFESAKVLLKAGADCNLSAGPDAESPLSVAASNNYLELVQLFLANGGDPSLIMENGSTALVQCMNKTVSTKVVELMLVNSDPNAKNGEGTTALFQAIQANRVDLMAVLLDAGADPNLPAPKHPLWPSTYKPRALQLLLARGADHRKTPGVMELAASLKKLESVKILIEAGVSPNVRKDGVYTPLCSSIRDNSAEIFEYLLLNGADPNFKSAEWPAFKCITHKRLQFLPQLVAAGADLHKPKGILETAVAYNDKEAILYLLDQGVNPNDRSPDGGKTALTTAIRDNRENWPLCMAVKQPSILKKVLAATPNPRAFRGVVEMAVVANQLESIKLLLAAGCCVEDKNCGVFSCLTSAIREGHKDIVRYLLDVANADPNAPGEHLPMVKALRQYTGDSEILQMLLTRGADINKMHRGWNPILQAFENGDAEVLKLLIEKGGRVDLQALNEDGRPVIDIVTERGWEEGLALLFPHAAPTRKGKQ</sequence>
<dbReference type="SMART" id="SM00248">
    <property type="entry name" value="ANK"/>
    <property type="match status" value="13"/>
</dbReference>
<feature type="region of interest" description="Disordered" evidence="4">
    <location>
        <begin position="140"/>
        <end position="165"/>
    </location>
</feature>
<feature type="repeat" description="ANK" evidence="3">
    <location>
        <begin position="394"/>
        <end position="426"/>
    </location>
</feature>
<feature type="compositionally biased region" description="Polar residues" evidence="4">
    <location>
        <begin position="155"/>
        <end position="164"/>
    </location>
</feature>
<feature type="compositionally biased region" description="Basic and acidic residues" evidence="4">
    <location>
        <begin position="198"/>
        <end position="209"/>
    </location>
</feature>
<dbReference type="Proteomes" id="UP000800096">
    <property type="component" value="Unassembled WGS sequence"/>
</dbReference>
<feature type="compositionally biased region" description="Polar residues" evidence="4">
    <location>
        <begin position="210"/>
        <end position="228"/>
    </location>
</feature>
<evidence type="ECO:0000256" key="1">
    <source>
        <dbReference type="ARBA" id="ARBA00022737"/>
    </source>
</evidence>
<dbReference type="Gene3D" id="1.25.40.20">
    <property type="entry name" value="Ankyrin repeat-containing domain"/>
    <property type="match status" value="3"/>
</dbReference>
<feature type="repeat" description="ANK" evidence="3">
    <location>
        <begin position="718"/>
        <end position="750"/>
    </location>
</feature>
<dbReference type="AlphaFoldDB" id="A0A6A5QZA0"/>
<organism evidence="5 6">
    <name type="scientific">Ampelomyces quisqualis</name>
    <name type="common">Powdery mildew agent</name>
    <dbReference type="NCBI Taxonomy" id="50730"/>
    <lineage>
        <taxon>Eukaryota</taxon>
        <taxon>Fungi</taxon>
        <taxon>Dikarya</taxon>
        <taxon>Ascomycota</taxon>
        <taxon>Pezizomycotina</taxon>
        <taxon>Dothideomycetes</taxon>
        <taxon>Pleosporomycetidae</taxon>
        <taxon>Pleosporales</taxon>
        <taxon>Pleosporineae</taxon>
        <taxon>Phaeosphaeriaceae</taxon>
        <taxon>Ampelomyces</taxon>
    </lineage>
</organism>
<feature type="repeat" description="ANK" evidence="3">
    <location>
        <begin position="328"/>
        <end position="360"/>
    </location>
</feature>
<dbReference type="EMBL" id="ML979132">
    <property type="protein sequence ID" value="KAF1920168.1"/>
    <property type="molecule type" value="Genomic_DNA"/>
</dbReference>
<feature type="region of interest" description="Disordered" evidence="4">
    <location>
        <begin position="198"/>
        <end position="232"/>
    </location>
</feature>
<keyword evidence="1" id="KW-0677">Repeat</keyword>
<dbReference type="InterPro" id="IPR036770">
    <property type="entry name" value="Ankyrin_rpt-contain_sf"/>
</dbReference>
<dbReference type="Pfam" id="PF12796">
    <property type="entry name" value="Ank_2"/>
    <property type="match status" value="3"/>
</dbReference>
<keyword evidence="2 3" id="KW-0040">ANK repeat</keyword>
<protein>
    <submittedName>
        <fullName evidence="5">Ankyrin repeat-containing domain protein</fullName>
    </submittedName>
</protein>
<evidence type="ECO:0000256" key="3">
    <source>
        <dbReference type="PROSITE-ProRule" id="PRU00023"/>
    </source>
</evidence>
<dbReference type="PROSITE" id="PS50088">
    <property type="entry name" value="ANK_REPEAT"/>
    <property type="match status" value="3"/>
</dbReference>
<dbReference type="OrthoDB" id="426293at2759"/>
<gene>
    <name evidence="5" type="ORF">BDU57DRAFT_5476</name>
</gene>
<dbReference type="Pfam" id="PF00023">
    <property type="entry name" value="Ank"/>
    <property type="match status" value="1"/>
</dbReference>
<name>A0A6A5QZA0_AMPQU</name>
<dbReference type="PANTHER" id="PTHR24198:SF165">
    <property type="entry name" value="ANKYRIN REPEAT-CONTAINING PROTEIN-RELATED"/>
    <property type="match status" value="1"/>
</dbReference>